<dbReference type="Proteomes" id="UP000832011">
    <property type="component" value="Chromosome"/>
</dbReference>
<keyword evidence="1" id="KW-1133">Transmembrane helix</keyword>
<sequence length="121" mass="13746">MNSRKAMVASLVVLWLYSGLQPILTVPQQSLQLLSQVGIESAWQWPLLISASLCDVGLALWIIWRPSRWLWWGQCVLVAFYSVVIALWLPENWLHPFGPLLKNLPIAAMMAHLAVTETRKV</sequence>
<proteinExistence type="predicted"/>
<keyword evidence="1" id="KW-0472">Membrane</keyword>
<evidence type="ECO:0000313" key="3">
    <source>
        <dbReference type="Proteomes" id="UP000832011"/>
    </source>
</evidence>
<dbReference type="InterPro" id="IPR025695">
    <property type="entry name" value="DoxX-like"/>
</dbReference>
<keyword evidence="1" id="KW-0812">Transmembrane</keyword>
<evidence type="ECO:0000256" key="1">
    <source>
        <dbReference type="SAM" id="Phobius"/>
    </source>
</evidence>
<dbReference type="EMBL" id="CP091511">
    <property type="protein sequence ID" value="UOO90560.1"/>
    <property type="molecule type" value="Genomic_DNA"/>
</dbReference>
<dbReference type="Pfam" id="PF13781">
    <property type="entry name" value="DoxX_3"/>
    <property type="match status" value="1"/>
</dbReference>
<feature type="transmembrane region" description="Helical" evidence="1">
    <location>
        <begin position="41"/>
        <end position="62"/>
    </location>
</feature>
<reference evidence="2 3" key="1">
    <citation type="journal article" date="2022" name="Res Sq">
        <title>Evolution of multicellular longitudinally dividing oral cavity symbionts (Neisseriaceae).</title>
        <authorList>
            <person name="Nyongesa S."/>
            <person name="Weber P."/>
            <person name="Bernet E."/>
            <person name="Pullido F."/>
            <person name="Nieckarz M."/>
            <person name="Delaby M."/>
            <person name="Nieves C."/>
            <person name="Viehboeck T."/>
            <person name="Krause N."/>
            <person name="Rivera-Millot A."/>
            <person name="Nakamura A."/>
            <person name="Vischer N."/>
            <person name="VanNieuwenhze M."/>
            <person name="Brun Y."/>
            <person name="Cava F."/>
            <person name="Bulgheresi S."/>
            <person name="Veyrier F."/>
        </authorList>
    </citation>
    <scope>NUCLEOTIDE SEQUENCE [LARGE SCALE GENOMIC DNA]</scope>
    <source>
        <strain evidence="2 3">SN4</strain>
    </source>
</reference>
<protein>
    <submittedName>
        <fullName evidence="2">DoxX-like family protein</fullName>
    </submittedName>
</protein>
<organism evidence="2 3">
    <name type="scientific">Vitreoscilla massiliensis</name>
    <dbReference type="NCBI Taxonomy" id="1689272"/>
    <lineage>
        <taxon>Bacteria</taxon>
        <taxon>Pseudomonadati</taxon>
        <taxon>Pseudomonadota</taxon>
        <taxon>Betaproteobacteria</taxon>
        <taxon>Neisseriales</taxon>
        <taxon>Neisseriaceae</taxon>
        <taxon>Vitreoscilla</taxon>
    </lineage>
</organism>
<accession>A0ABY4E5A3</accession>
<dbReference type="RefSeq" id="WP_058304887.1">
    <property type="nucleotide sequence ID" value="NZ_CABKVG010000005.1"/>
</dbReference>
<evidence type="ECO:0000313" key="2">
    <source>
        <dbReference type="EMBL" id="UOO90560.1"/>
    </source>
</evidence>
<gene>
    <name evidence="2" type="ORF">LVJ82_06185</name>
</gene>
<feature type="transmembrane region" description="Helical" evidence="1">
    <location>
        <begin position="69"/>
        <end position="89"/>
    </location>
</feature>
<name>A0ABY4E5A3_9NEIS</name>
<keyword evidence="3" id="KW-1185">Reference proteome</keyword>